<accession>A0A2J6S4M3</accession>
<organism evidence="3 4">
    <name type="scientific">Hyaloscypha variabilis (strain UAMH 11265 / GT02V1 / F)</name>
    <name type="common">Meliniomyces variabilis</name>
    <dbReference type="NCBI Taxonomy" id="1149755"/>
    <lineage>
        <taxon>Eukaryota</taxon>
        <taxon>Fungi</taxon>
        <taxon>Dikarya</taxon>
        <taxon>Ascomycota</taxon>
        <taxon>Pezizomycotina</taxon>
        <taxon>Leotiomycetes</taxon>
        <taxon>Helotiales</taxon>
        <taxon>Hyaloscyphaceae</taxon>
        <taxon>Hyaloscypha</taxon>
        <taxon>Hyaloscypha variabilis</taxon>
    </lineage>
</organism>
<dbReference type="Proteomes" id="UP000235786">
    <property type="component" value="Unassembled WGS sequence"/>
</dbReference>
<dbReference type="AlphaFoldDB" id="A0A2J6S4M3"/>
<reference evidence="3 4" key="1">
    <citation type="submission" date="2016-04" db="EMBL/GenBank/DDBJ databases">
        <title>A degradative enzymes factory behind the ericoid mycorrhizal symbiosis.</title>
        <authorList>
            <consortium name="DOE Joint Genome Institute"/>
            <person name="Martino E."/>
            <person name="Morin E."/>
            <person name="Grelet G."/>
            <person name="Kuo A."/>
            <person name="Kohler A."/>
            <person name="Daghino S."/>
            <person name="Barry K."/>
            <person name="Choi C."/>
            <person name="Cichocki N."/>
            <person name="Clum A."/>
            <person name="Copeland A."/>
            <person name="Hainaut M."/>
            <person name="Haridas S."/>
            <person name="Labutti K."/>
            <person name="Lindquist E."/>
            <person name="Lipzen A."/>
            <person name="Khouja H.-R."/>
            <person name="Murat C."/>
            <person name="Ohm R."/>
            <person name="Olson A."/>
            <person name="Spatafora J."/>
            <person name="Veneault-Fourrey C."/>
            <person name="Henrissat B."/>
            <person name="Grigoriev I."/>
            <person name="Martin F."/>
            <person name="Perotto S."/>
        </authorList>
    </citation>
    <scope>NUCLEOTIDE SEQUENCE [LARGE SCALE GENOMIC DNA]</scope>
    <source>
        <strain evidence="3 4">F</strain>
    </source>
</reference>
<evidence type="ECO:0000313" key="3">
    <source>
        <dbReference type="EMBL" id="PMD45714.1"/>
    </source>
</evidence>
<dbReference type="STRING" id="1149755.A0A2J6S4M3"/>
<dbReference type="InterPro" id="IPR052895">
    <property type="entry name" value="HetReg/Transcr_Mod"/>
</dbReference>
<protein>
    <submittedName>
        <fullName evidence="3">HET-domain-containing protein</fullName>
    </submittedName>
</protein>
<sequence length="448" mass="50892">MAGNAHYPSAPTGSPPGSGNNESASAAPKVQADAIDAQFLPFRYAPLDSTRKQIRVLKLCGAMDGIIRCKLQTAEIGRDNGPKIPFRALSYTWGPEKPTHRILINDQVFEVRQNLYDFLVMASERCTTTFSDEFWIDQICIDQGTVLEKNHQVSMMASIYEQADEVVVWLGGLTKEQEAIMPYIEDKMAAEYGRRPGPFIIYEMEPPDLSTVIEFFQNQYWTRMWIVQELTVSCDFTVYGAHYTLAGYLLRCFAVWLDDHVPMREPIQLMSPHVMYLLTRSPRGAANYLLSDLLKHLDRAQCFETKDRVYALRALLQNSTSLVVDYRKPDIDVLLDAVRLIGKETIVYSRQTFMVEGSGSSGVAAHAISCDLPKAFGLGTSRQLFEELVRDEHGEWYCAYQAGNGEDWILEKFREHFLGPGRTNDVTGDIDMGYREPNWNAEIRNGWF</sequence>
<dbReference type="InterPro" id="IPR010730">
    <property type="entry name" value="HET"/>
</dbReference>
<evidence type="ECO:0000259" key="2">
    <source>
        <dbReference type="Pfam" id="PF06985"/>
    </source>
</evidence>
<dbReference type="EMBL" id="KZ613940">
    <property type="protein sequence ID" value="PMD45714.1"/>
    <property type="molecule type" value="Genomic_DNA"/>
</dbReference>
<name>A0A2J6S4M3_HYAVF</name>
<dbReference type="OrthoDB" id="194358at2759"/>
<feature type="compositionally biased region" description="Low complexity" evidence="1">
    <location>
        <begin position="8"/>
        <end position="25"/>
    </location>
</feature>
<evidence type="ECO:0000256" key="1">
    <source>
        <dbReference type="SAM" id="MobiDB-lite"/>
    </source>
</evidence>
<gene>
    <name evidence="3" type="ORF">L207DRAFT_508515</name>
</gene>
<dbReference type="PANTHER" id="PTHR24148">
    <property type="entry name" value="ANKYRIN REPEAT DOMAIN-CONTAINING PROTEIN 39 HOMOLOG-RELATED"/>
    <property type="match status" value="1"/>
</dbReference>
<keyword evidence="4" id="KW-1185">Reference proteome</keyword>
<dbReference type="PANTHER" id="PTHR24148:SF73">
    <property type="entry name" value="HET DOMAIN PROTEIN (AFU_ORTHOLOGUE AFUA_8G01020)"/>
    <property type="match status" value="1"/>
</dbReference>
<feature type="domain" description="Heterokaryon incompatibility" evidence="2">
    <location>
        <begin position="86"/>
        <end position="229"/>
    </location>
</feature>
<proteinExistence type="predicted"/>
<evidence type="ECO:0000313" key="4">
    <source>
        <dbReference type="Proteomes" id="UP000235786"/>
    </source>
</evidence>
<feature type="region of interest" description="Disordered" evidence="1">
    <location>
        <begin position="1"/>
        <end position="28"/>
    </location>
</feature>
<dbReference type="Pfam" id="PF06985">
    <property type="entry name" value="HET"/>
    <property type="match status" value="1"/>
</dbReference>